<feature type="region of interest" description="Disordered" evidence="1">
    <location>
        <begin position="90"/>
        <end position="114"/>
    </location>
</feature>
<name>A0A4Z2GNI7_9TELE</name>
<proteinExistence type="predicted"/>
<sequence>MTLEKYKPVLRQVREDRFRGHQAVPLPQDPHHHLAATHLRQAQLGGPGRLLLRHAPTQLHLLQVEAVRGGAAPELREHGAHQDVALRVHVSEGGGDEDADASPPEDGGEEWAVK</sequence>
<keyword evidence="3" id="KW-1185">Reference proteome</keyword>
<dbReference type="AlphaFoldDB" id="A0A4Z2GNI7"/>
<reference evidence="2 3" key="1">
    <citation type="submission" date="2019-03" db="EMBL/GenBank/DDBJ databases">
        <title>First draft genome of Liparis tanakae, snailfish: a comprehensive survey of snailfish specific genes.</title>
        <authorList>
            <person name="Kim W."/>
            <person name="Song I."/>
            <person name="Jeong J.-H."/>
            <person name="Kim D."/>
            <person name="Kim S."/>
            <person name="Ryu S."/>
            <person name="Song J.Y."/>
            <person name="Lee S.K."/>
        </authorList>
    </citation>
    <scope>NUCLEOTIDE SEQUENCE [LARGE SCALE GENOMIC DNA]</scope>
    <source>
        <tissue evidence="2">Muscle</tissue>
    </source>
</reference>
<gene>
    <name evidence="2" type="ORF">EYF80_034986</name>
</gene>
<dbReference type="EMBL" id="SRLO01000474">
    <property type="protein sequence ID" value="TNN54780.1"/>
    <property type="molecule type" value="Genomic_DNA"/>
</dbReference>
<comment type="caution">
    <text evidence="2">The sequence shown here is derived from an EMBL/GenBank/DDBJ whole genome shotgun (WGS) entry which is preliminary data.</text>
</comment>
<evidence type="ECO:0000313" key="2">
    <source>
        <dbReference type="EMBL" id="TNN54780.1"/>
    </source>
</evidence>
<dbReference type="Proteomes" id="UP000314294">
    <property type="component" value="Unassembled WGS sequence"/>
</dbReference>
<evidence type="ECO:0000256" key="1">
    <source>
        <dbReference type="SAM" id="MobiDB-lite"/>
    </source>
</evidence>
<protein>
    <submittedName>
        <fullName evidence="2">Uncharacterized protein</fullName>
    </submittedName>
</protein>
<evidence type="ECO:0000313" key="3">
    <source>
        <dbReference type="Proteomes" id="UP000314294"/>
    </source>
</evidence>
<organism evidence="2 3">
    <name type="scientific">Liparis tanakae</name>
    <name type="common">Tanaka's snailfish</name>
    <dbReference type="NCBI Taxonomy" id="230148"/>
    <lineage>
        <taxon>Eukaryota</taxon>
        <taxon>Metazoa</taxon>
        <taxon>Chordata</taxon>
        <taxon>Craniata</taxon>
        <taxon>Vertebrata</taxon>
        <taxon>Euteleostomi</taxon>
        <taxon>Actinopterygii</taxon>
        <taxon>Neopterygii</taxon>
        <taxon>Teleostei</taxon>
        <taxon>Neoteleostei</taxon>
        <taxon>Acanthomorphata</taxon>
        <taxon>Eupercaria</taxon>
        <taxon>Perciformes</taxon>
        <taxon>Cottioidei</taxon>
        <taxon>Cottales</taxon>
        <taxon>Liparidae</taxon>
        <taxon>Liparis</taxon>
    </lineage>
</organism>
<accession>A0A4Z2GNI7</accession>